<feature type="domain" description="HMG box" evidence="6">
    <location>
        <begin position="104"/>
        <end position="173"/>
    </location>
</feature>
<dbReference type="InterPro" id="IPR009071">
    <property type="entry name" value="HMG_box_dom"/>
</dbReference>
<proteinExistence type="predicted"/>
<feature type="DNA-binding region" description="HMG box" evidence="4">
    <location>
        <begin position="104"/>
        <end position="173"/>
    </location>
</feature>
<sequence length="318" mass="36724">MAAPFELPASAFFIFMEEFGETFKYEYSYYKSFAIIGKAGGEKWRSMSHAERGVYEAKAEARKDHYLKNKQAYDKIMGKQAAPDEDKSGSEKREEVVNSLPDTPKRPASAFFYFMEDFRYTFKKEHPNNKSISVVGKSGGDKWRSLSDAEKAPYVAKAEERKTEYNKCMNSYNKKMSERVAYDEDESSEYSDESVESESDESEKVVNSLPDTPKRPASAFFCFMEDFRHTFKKEHPNNKSISVIGKAGGDKWRSLSDAEKAPYIAEAEKRKTQYNQYMDSYNKNMSERVAYDEDESDISEYSDESDESESVKMMKVKR</sequence>
<evidence type="ECO:0000256" key="1">
    <source>
        <dbReference type="ARBA" id="ARBA00004123"/>
    </source>
</evidence>
<reference evidence="7" key="1">
    <citation type="submission" date="2022-03" db="EMBL/GenBank/DDBJ databases">
        <title>A functionally conserved STORR gene fusion in Papaver species that diverged 16.8 million years ago.</title>
        <authorList>
            <person name="Catania T."/>
        </authorList>
    </citation>
    <scope>NUCLEOTIDE SEQUENCE</scope>
    <source>
        <strain evidence="7">S-191538</strain>
    </source>
</reference>
<evidence type="ECO:0000313" key="8">
    <source>
        <dbReference type="Proteomes" id="UP001177140"/>
    </source>
</evidence>
<evidence type="ECO:0000313" key="7">
    <source>
        <dbReference type="EMBL" id="MCL7021980.1"/>
    </source>
</evidence>
<name>A0AA41UTJ6_PAPNU</name>
<dbReference type="Gene3D" id="1.10.30.10">
    <property type="entry name" value="High mobility group box domain"/>
    <property type="match status" value="3"/>
</dbReference>
<feature type="DNA-binding region" description="HMG box" evidence="4">
    <location>
        <begin position="213"/>
        <end position="282"/>
    </location>
</feature>
<dbReference type="GO" id="GO:0003677">
    <property type="term" value="F:DNA binding"/>
    <property type="evidence" value="ECO:0007669"/>
    <property type="project" value="UniProtKB-UniRule"/>
</dbReference>
<feature type="compositionally biased region" description="Acidic residues" evidence="5">
    <location>
        <begin position="292"/>
        <end position="308"/>
    </location>
</feature>
<dbReference type="PANTHER" id="PTHR46261">
    <property type="entry name" value="HIGH MOBILITY GROUP B PROTEIN 4-RELATED"/>
    <property type="match status" value="1"/>
</dbReference>
<feature type="region of interest" description="Disordered" evidence="5">
    <location>
        <begin position="78"/>
        <end position="102"/>
    </location>
</feature>
<feature type="region of interest" description="Disordered" evidence="5">
    <location>
        <begin position="179"/>
        <end position="211"/>
    </location>
</feature>
<comment type="caution">
    <text evidence="7">The sequence shown here is derived from an EMBL/GenBank/DDBJ whole genome shotgun (WGS) entry which is preliminary data.</text>
</comment>
<dbReference type="CDD" id="cd22005">
    <property type="entry name" value="HMG-box_AtHMGB1-like"/>
    <property type="match status" value="3"/>
</dbReference>
<protein>
    <recommendedName>
        <fullName evidence="6">HMG box domain-containing protein</fullName>
    </recommendedName>
</protein>
<comment type="subcellular location">
    <subcellularLocation>
        <location evidence="1">Nucleus</location>
    </subcellularLocation>
</comment>
<feature type="domain" description="HMG box" evidence="6">
    <location>
        <begin position="5"/>
        <end position="74"/>
    </location>
</feature>
<organism evidence="7 8">
    <name type="scientific">Papaver nudicaule</name>
    <name type="common">Iceland poppy</name>
    <dbReference type="NCBI Taxonomy" id="74823"/>
    <lineage>
        <taxon>Eukaryota</taxon>
        <taxon>Viridiplantae</taxon>
        <taxon>Streptophyta</taxon>
        <taxon>Embryophyta</taxon>
        <taxon>Tracheophyta</taxon>
        <taxon>Spermatophyta</taxon>
        <taxon>Magnoliopsida</taxon>
        <taxon>Ranunculales</taxon>
        <taxon>Papaveraceae</taxon>
        <taxon>Papaveroideae</taxon>
        <taxon>Papaver</taxon>
    </lineage>
</organism>
<dbReference type="PROSITE" id="PS50118">
    <property type="entry name" value="HMG_BOX_2"/>
    <property type="match status" value="3"/>
</dbReference>
<evidence type="ECO:0000259" key="6">
    <source>
        <dbReference type="PROSITE" id="PS50118"/>
    </source>
</evidence>
<dbReference type="SMART" id="SM00398">
    <property type="entry name" value="HMG"/>
    <property type="match status" value="3"/>
</dbReference>
<evidence type="ECO:0000256" key="5">
    <source>
        <dbReference type="SAM" id="MobiDB-lite"/>
    </source>
</evidence>
<dbReference type="Pfam" id="PF00505">
    <property type="entry name" value="HMG_box"/>
    <property type="match status" value="3"/>
</dbReference>
<feature type="domain" description="HMG box" evidence="6">
    <location>
        <begin position="213"/>
        <end position="282"/>
    </location>
</feature>
<dbReference type="AlphaFoldDB" id="A0AA41UTJ6"/>
<keyword evidence="8" id="KW-1185">Reference proteome</keyword>
<accession>A0AA41UTJ6</accession>
<dbReference type="Proteomes" id="UP001177140">
    <property type="component" value="Unassembled WGS sequence"/>
</dbReference>
<dbReference type="EMBL" id="JAJJMA010006747">
    <property type="protein sequence ID" value="MCL7021980.1"/>
    <property type="molecule type" value="Genomic_DNA"/>
</dbReference>
<feature type="DNA-binding region" description="HMG box" evidence="4">
    <location>
        <begin position="5"/>
        <end position="74"/>
    </location>
</feature>
<keyword evidence="3 4" id="KW-0539">Nucleus</keyword>
<dbReference type="SUPFAM" id="SSF47095">
    <property type="entry name" value="HMG-box"/>
    <property type="match status" value="3"/>
</dbReference>
<feature type="compositionally biased region" description="Basic and acidic residues" evidence="5">
    <location>
        <begin position="78"/>
        <end position="96"/>
    </location>
</feature>
<evidence type="ECO:0000256" key="3">
    <source>
        <dbReference type="ARBA" id="ARBA00023242"/>
    </source>
</evidence>
<dbReference type="PANTHER" id="PTHR46261:SF18">
    <property type="entry name" value="DNA-BINDING PROTEIN MNB1B"/>
    <property type="match status" value="1"/>
</dbReference>
<dbReference type="GO" id="GO:0005634">
    <property type="term" value="C:nucleus"/>
    <property type="evidence" value="ECO:0007669"/>
    <property type="project" value="UniProtKB-SubCell"/>
</dbReference>
<feature type="region of interest" description="Disordered" evidence="5">
    <location>
        <begin position="287"/>
        <end position="318"/>
    </location>
</feature>
<dbReference type="InterPro" id="IPR036910">
    <property type="entry name" value="HMG_box_dom_sf"/>
</dbReference>
<evidence type="ECO:0000256" key="4">
    <source>
        <dbReference type="PROSITE-ProRule" id="PRU00267"/>
    </source>
</evidence>
<dbReference type="InterPro" id="IPR031061">
    <property type="entry name" value="HMGB_plant"/>
</dbReference>
<gene>
    <name evidence="7" type="ORF">MKW94_007594</name>
</gene>
<keyword evidence="2 4" id="KW-0238">DNA-binding</keyword>
<evidence type="ECO:0000256" key="2">
    <source>
        <dbReference type="ARBA" id="ARBA00023125"/>
    </source>
</evidence>
<feature type="compositionally biased region" description="Acidic residues" evidence="5">
    <location>
        <begin position="183"/>
        <end position="201"/>
    </location>
</feature>